<keyword evidence="3" id="KW-1185">Reference proteome</keyword>
<comment type="caution">
    <text evidence="2">The sequence shown here is derived from an EMBL/GenBank/DDBJ whole genome shotgun (WGS) entry which is preliminary data.</text>
</comment>
<dbReference type="RefSeq" id="WP_168112976.1">
    <property type="nucleotide sequence ID" value="NZ_BOON01000002.1"/>
</dbReference>
<evidence type="ECO:0000256" key="1">
    <source>
        <dbReference type="ARBA" id="ARBA00018522"/>
    </source>
</evidence>
<dbReference type="EMBL" id="BOON01000002">
    <property type="protein sequence ID" value="GII20767.1"/>
    <property type="molecule type" value="Genomic_DNA"/>
</dbReference>
<dbReference type="SUPFAM" id="SSF51161">
    <property type="entry name" value="Trimeric LpxA-like enzymes"/>
    <property type="match status" value="1"/>
</dbReference>
<dbReference type="AlphaFoldDB" id="A0A8J3WY35"/>
<dbReference type="Pfam" id="PF14602">
    <property type="entry name" value="Hexapep_2"/>
    <property type="match status" value="1"/>
</dbReference>
<proteinExistence type="predicted"/>
<dbReference type="Gene3D" id="2.160.10.10">
    <property type="entry name" value="Hexapeptide repeat proteins"/>
    <property type="match status" value="1"/>
</dbReference>
<sequence length="143" mass="14972">MTTVRLWRWSSALHRRGLRRLARVVQRINGFVYHNDLGAGARLGSGVTLGHHGLGVVVHDNVVLGARVHLWHNVTLAVRAKPGSEHRIVVGDDVMIGAGATVITPRLGSVHIGAGARIGAGAVVTHDVPPGVTVVGVPAAQIP</sequence>
<dbReference type="GO" id="GO:0009001">
    <property type="term" value="F:serine O-acetyltransferase activity"/>
    <property type="evidence" value="ECO:0007669"/>
    <property type="project" value="InterPro"/>
</dbReference>
<gene>
    <name evidence="2" type="ORF">Pme01_03640</name>
</gene>
<dbReference type="Proteomes" id="UP000599074">
    <property type="component" value="Unassembled WGS sequence"/>
</dbReference>
<evidence type="ECO:0000313" key="2">
    <source>
        <dbReference type="EMBL" id="GII20767.1"/>
    </source>
</evidence>
<dbReference type="GO" id="GO:0006535">
    <property type="term" value="P:cysteine biosynthetic process from serine"/>
    <property type="evidence" value="ECO:0007669"/>
    <property type="project" value="InterPro"/>
</dbReference>
<dbReference type="InterPro" id="IPR005881">
    <property type="entry name" value="Ser_O-AcTrfase"/>
</dbReference>
<protein>
    <recommendedName>
        <fullName evidence="1">Serine acetyltransferase</fullName>
    </recommendedName>
</protein>
<dbReference type="InterPro" id="IPR001451">
    <property type="entry name" value="Hexapep"/>
</dbReference>
<dbReference type="GO" id="GO:0005737">
    <property type="term" value="C:cytoplasm"/>
    <property type="evidence" value="ECO:0007669"/>
    <property type="project" value="InterPro"/>
</dbReference>
<dbReference type="InterPro" id="IPR011004">
    <property type="entry name" value="Trimer_LpxA-like_sf"/>
</dbReference>
<dbReference type="PANTHER" id="PTHR42811">
    <property type="entry name" value="SERINE ACETYLTRANSFERASE"/>
    <property type="match status" value="1"/>
</dbReference>
<organism evidence="2 3">
    <name type="scientific">Planosporangium mesophilum</name>
    <dbReference type="NCBI Taxonomy" id="689768"/>
    <lineage>
        <taxon>Bacteria</taxon>
        <taxon>Bacillati</taxon>
        <taxon>Actinomycetota</taxon>
        <taxon>Actinomycetes</taxon>
        <taxon>Micromonosporales</taxon>
        <taxon>Micromonosporaceae</taxon>
        <taxon>Planosporangium</taxon>
    </lineage>
</organism>
<reference evidence="2" key="1">
    <citation type="submission" date="2021-01" db="EMBL/GenBank/DDBJ databases">
        <title>Whole genome shotgun sequence of Planosporangium mesophilum NBRC 109066.</title>
        <authorList>
            <person name="Komaki H."/>
            <person name="Tamura T."/>
        </authorList>
    </citation>
    <scope>NUCLEOTIDE SEQUENCE</scope>
    <source>
        <strain evidence="2">NBRC 109066</strain>
    </source>
</reference>
<name>A0A8J3WY35_9ACTN</name>
<accession>A0A8J3WY35</accession>
<evidence type="ECO:0000313" key="3">
    <source>
        <dbReference type="Proteomes" id="UP000599074"/>
    </source>
</evidence>
<dbReference type="PIRSF" id="PIRSF000441">
    <property type="entry name" value="CysE"/>
    <property type="match status" value="1"/>
</dbReference>